<comment type="caution">
    <text evidence="8">The sequence shown here is derived from an EMBL/GenBank/DDBJ whole genome shotgun (WGS) entry which is preliminary data.</text>
</comment>
<gene>
    <name evidence="8" type="ORF">F8A88_11435</name>
</gene>
<dbReference type="InterPro" id="IPR005110">
    <property type="entry name" value="MoeA_linker/N"/>
</dbReference>
<dbReference type="PROSITE" id="PS01078">
    <property type="entry name" value="MOCF_BIOSYNTHESIS_1"/>
    <property type="match status" value="1"/>
</dbReference>
<evidence type="ECO:0000256" key="5">
    <source>
        <dbReference type="ARBA" id="ARBA00047317"/>
    </source>
</evidence>
<dbReference type="Gene3D" id="3.90.105.10">
    <property type="entry name" value="Molybdopterin biosynthesis moea protein, domain 2"/>
    <property type="match status" value="1"/>
</dbReference>
<dbReference type="GO" id="GO:0061599">
    <property type="term" value="F:molybdopterin molybdotransferase activity"/>
    <property type="evidence" value="ECO:0007669"/>
    <property type="project" value="UniProtKB-UniRule"/>
</dbReference>
<dbReference type="InterPro" id="IPR036135">
    <property type="entry name" value="MoeA_linker/N_sf"/>
</dbReference>
<dbReference type="EMBL" id="WAIE01000004">
    <property type="protein sequence ID" value="KAB1441540.1"/>
    <property type="molecule type" value="Genomic_DNA"/>
</dbReference>
<dbReference type="InterPro" id="IPR036688">
    <property type="entry name" value="MoeA_C_domain_IV_sf"/>
</dbReference>
<dbReference type="Pfam" id="PF03453">
    <property type="entry name" value="MoeA_N"/>
    <property type="match status" value="1"/>
</dbReference>
<evidence type="ECO:0000256" key="3">
    <source>
        <dbReference type="ARBA" id="ARBA00010763"/>
    </source>
</evidence>
<evidence type="ECO:0000256" key="6">
    <source>
        <dbReference type="RuleBase" id="RU365090"/>
    </source>
</evidence>
<dbReference type="Gene3D" id="2.170.190.11">
    <property type="entry name" value="Molybdopterin biosynthesis moea protein, domain 3"/>
    <property type="match status" value="1"/>
</dbReference>
<comment type="cofactor">
    <cofactor evidence="6">
        <name>Mg(2+)</name>
        <dbReference type="ChEBI" id="CHEBI:18420"/>
    </cofactor>
</comment>
<dbReference type="InterPro" id="IPR008284">
    <property type="entry name" value="MoCF_biosynth_CS"/>
</dbReference>
<dbReference type="SUPFAM" id="SSF63882">
    <property type="entry name" value="MoeA N-terminal region -like"/>
    <property type="match status" value="1"/>
</dbReference>
<feature type="domain" description="MoaB/Mog" evidence="7">
    <location>
        <begin position="200"/>
        <end position="337"/>
    </location>
</feature>
<evidence type="ECO:0000256" key="1">
    <source>
        <dbReference type="ARBA" id="ARBA00002901"/>
    </source>
</evidence>
<dbReference type="InterPro" id="IPR036425">
    <property type="entry name" value="MoaB/Mog-like_dom_sf"/>
</dbReference>
<dbReference type="PANTHER" id="PTHR10192:SF5">
    <property type="entry name" value="GEPHYRIN"/>
    <property type="match status" value="1"/>
</dbReference>
<dbReference type="AlphaFoldDB" id="A0A6N6N1X3"/>
<evidence type="ECO:0000256" key="4">
    <source>
        <dbReference type="ARBA" id="ARBA00023150"/>
    </source>
</evidence>
<keyword evidence="6" id="KW-0479">Metal-binding</keyword>
<dbReference type="Gene3D" id="3.40.980.10">
    <property type="entry name" value="MoaB/Mog-like domain"/>
    <property type="match status" value="1"/>
</dbReference>
<organism evidence="8 9">
    <name type="scientific">Pseudodesulfovibrio senegalensis</name>
    <dbReference type="NCBI Taxonomy" id="1721087"/>
    <lineage>
        <taxon>Bacteria</taxon>
        <taxon>Pseudomonadati</taxon>
        <taxon>Thermodesulfobacteriota</taxon>
        <taxon>Desulfovibrionia</taxon>
        <taxon>Desulfovibrionales</taxon>
        <taxon>Desulfovibrionaceae</taxon>
    </lineage>
</organism>
<keyword evidence="6" id="KW-0500">Molybdenum</keyword>
<keyword evidence="6 8" id="KW-0808">Transferase</keyword>
<comment type="pathway">
    <text evidence="2 6">Cofactor biosynthesis; molybdopterin biosynthesis.</text>
</comment>
<dbReference type="InterPro" id="IPR038987">
    <property type="entry name" value="MoeA-like"/>
</dbReference>
<dbReference type="Proteomes" id="UP000438699">
    <property type="component" value="Unassembled WGS sequence"/>
</dbReference>
<evidence type="ECO:0000313" key="9">
    <source>
        <dbReference type="Proteomes" id="UP000438699"/>
    </source>
</evidence>
<dbReference type="Pfam" id="PF00994">
    <property type="entry name" value="MoCF_biosynth"/>
    <property type="match status" value="1"/>
</dbReference>
<reference evidence="8 9" key="1">
    <citation type="journal article" date="2017" name="Int. J. Syst. Evol. Microbiol.">
        <title>Desulfovibrio senegalensis sp. nov., a mesophilic sulfate reducer isolated from marine sediment.</title>
        <authorList>
            <person name="Thioye A."/>
            <person name="Gam Z.B.A."/>
            <person name="Mbengue M."/>
            <person name="Cayol J.L."/>
            <person name="Joseph-Bartoli M."/>
            <person name="Toure-Kane C."/>
            <person name="Labat M."/>
        </authorList>
    </citation>
    <scope>NUCLEOTIDE SEQUENCE [LARGE SCALE GENOMIC DNA]</scope>
    <source>
        <strain evidence="8 9">DSM 101509</strain>
    </source>
</reference>
<dbReference type="GO" id="GO:0005829">
    <property type="term" value="C:cytosol"/>
    <property type="evidence" value="ECO:0007669"/>
    <property type="project" value="TreeGrafter"/>
</dbReference>
<protein>
    <recommendedName>
        <fullName evidence="6">Molybdopterin molybdenumtransferase</fullName>
        <ecNumber evidence="6">2.10.1.1</ecNumber>
    </recommendedName>
</protein>
<dbReference type="SMART" id="SM00852">
    <property type="entry name" value="MoCF_biosynth"/>
    <property type="match status" value="1"/>
</dbReference>
<sequence>MPQFTTRAAPRPHPAHTENPMSVSLAQALDIITEHARPGRVNSLPPAITHGFVAAGDMTAQCDVPESPRCARDGFAIASAQAEKASFFKPVGFAPSHTVLAETANPGSIASGSAARVFTGAPVPEGADCVVPNEDATMRKGKLMVTTPPRPGEHLRAPGSDLSRGTLLLRAGELISPTVMAAAVRSRVQEVDVFERPSTLILALGSELADPEDVVADDTGFPADNPVLLRALLREHGAGTSMYHVVQDTMMDILHELENPEARLVITTGGTGGSERDLAARAAEEAGFSMLFKGVDMRPGHNCFLGERDGTLLFGLPGPPPAVLACWRMLVLPALRLMRGLDEPDKPVPATLAKGYSVPAGPSRIIPCSLELRRSRLMATPLDDPGTPVMQSMMQTGGFIAAPPGITANKGDEIEILMLRPRLFS</sequence>
<dbReference type="InterPro" id="IPR001453">
    <property type="entry name" value="MoaB/Mog_dom"/>
</dbReference>
<comment type="catalytic activity">
    <reaction evidence="5">
        <text>adenylyl-molybdopterin + molybdate = Mo-molybdopterin + AMP + H(+)</text>
        <dbReference type="Rhea" id="RHEA:35047"/>
        <dbReference type="ChEBI" id="CHEBI:15378"/>
        <dbReference type="ChEBI" id="CHEBI:36264"/>
        <dbReference type="ChEBI" id="CHEBI:62727"/>
        <dbReference type="ChEBI" id="CHEBI:71302"/>
        <dbReference type="ChEBI" id="CHEBI:456215"/>
        <dbReference type="EC" id="2.10.1.1"/>
    </reaction>
</comment>
<dbReference type="CDD" id="cd00887">
    <property type="entry name" value="MoeA"/>
    <property type="match status" value="1"/>
</dbReference>
<evidence type="ECO:0000256" key="2">
    <source>
        <dbReference type="ARBA" id="ARBA00005046"/>
    </source>
</evidence>
<dbReference type="GO" id="GO:0006777">
    <property type="term" value="P:Mo-molybdopterin cofactor biosynthetic process"/>
    <property type="evidence" value="ECO:0007669"/>
    <property type="project" value="UniProtKB-UniRule"/>
</dbReference>
<keyword evidence="6" id="KW-0460">Magnesium</keyword>
<dbReference type="PANTHER" id="PTHR10192">
    <property type="entry name" value="MOLYBDOPTERIN BIOSYNTHESIS PROTEIN"/>
    <property type="match status" value="1"/>
</dbReference>
<evidence type="ECO:0000313" key="8">
    <source>
        <dbReference type="EMBL" id="KAB1441540.1"/>
    </source>
</evidence>
<evidence type="ECO:0000259" key="7">
    <source>
        <dbReference type="SMART" id="SM00852"/>
    </source>
</evidence>
<proteinExistence type="inferred from homology"/>
<comment type="function">
    <text evidence="1 6">Catalyzes the insertion of molybdate into adenylated molybdopterin with the concomitant release of AMP.</text>
</comment>
<keyword evidence="9" id="KW-1185">Reference proteome</keyword>
<dbReference type="SUPFAM" id="SSF63867">
    <property type="entry name" value="MoeA C-terminal domain-like"/>
    <property type="match status" value="1"/>
</dbReference>
<comment type="similarity">
    <text evidence="3 6">Belongs to the MoeA family.</text>
</comment>
<dbReference type="GO" id="GO:0046872">
    <property type="term" value="F:metal ion binding"/>
    <property type="evidence" value="ECO:0007669"/>
    <property type="project" value="UniProtKB-UniRule"/>
</dbReference>
<dbReference type="EC" id="2.10.1.1" evidence="6"/>
<name>A0A6N6N1X3_9BACT</name>
<keyword evidence="4 6" id="KW-0501">Molybdenum cofactor biosynthesis</keyword>
<dbReference type="SUPFAM" id="SSF53218">
    <property type="entry name" value="Molybdenum cofactor biosynthesis proteins"/>
    <property type="match status" value="1"/>
</dbReference>
<accession>A0A6N6N1X3</accession>
<dbReference type="UniPathway" id="UPA00344"/>
<dbReference type="Gene3D" id="2.40.340.10">
    <property type="entry name" value="MoeA, C-terminal, domain IV"/>
    <property type="match status" value="1"/>
</dbReference>